<dbReference type="NCBIfam" id="TIGR03505">
    <property type="entry name" value="FimV_core"/>
    <property type="match status" value="1"/>
</dbReference>
<dbReference type="InterPro" id="IPR038440">
    <property type="entry name" value="FimV_C_sf"/>
</dbReference>
<dbReference type="RefSeq" id="WP_189613510.1">
    <property type="nucleotide sequence ID" value="NZ_BMXR01000018.1"/>
</dbReference>
<feature type="signal peptide" evidence="3">
    <location>
        <begin position="1"/>
        <end position="22"/>
    </location>
</feature>
<keyword evidence="3" id="KW-0732">Signal</keyword>
<dbReference type="EMBL" id="BMXR01000018">
    <property type="protein sequence ID" value="GGX74465.1"/>
    <property type="molecule type" value="Genomic_DNA"/>
</dbReference>
<feature type="region of interest" description="Disordered" evidence="2">
    <location>
        <begin position="260"/>
        <end position="304"/>
    </location>
</feature>
<dbReference type="InterPro" id="IPR011990">
    <property type="entry name" value="TPR-like_helical_dom_sf"/>
</dbReference>
<reference evidence="5" key="1">
    <citation type="journal article" date="2014" name="Int. J. Syst. Evol. Microbiol.">
        <title>Complete genome sequence of Corynebacterium casei LMG S-19264T (=DSM 44701T), isolated from a smear-ripened cheese.</title>
        <authorList>
            <consortium name="US DOE Joint Genome Institute (JGI-PGF)"/>
            <person name="Walter F."/>
            <person name="Albersmeier A."/>
            <person name="Kalinowski J."/>
            <person name="Ruckert C."/>
        </authorList>
    </citation>
    <scope>NUCLEOTIDE SEQUENCE</scope>
    <source>
        <strain evidence="5">KCTC 22169</strain>
    </source>
</reference>
<feature type="compositionally biased region" description="Basic and acidic residues" evidence="2">
    <location>
        <begin position="952"/>
        <end position="965"/>
    </location>
</feature>
<feature type="compositionally biased region" description="Low complexity" evidence="2">
    <location>
        <begin position="393"/>
        <end position="405"/>
    </location>
</feature>
<feature type="region of interest" description="Disordered" evidence="2">
    <location>
        <begin position="946"/>
        <end position="965"/>
    </location>
</feature>
<dbReference type="InterPro" id="IPR020012">
    <property type="entry name" value="LysM_FimV"/>
</dbReference>
<protein>
    <submittedName>
        <fullName evidence="5">Motility protein FimV</fullName>
    </submittedName>
</protein>
<dbReference type="Gene3D" id="1.20.58.2200">
    <property type="match status" value="1"/>
</dbReference>
<reference evidence="5" key="2">
    <citation type="submission" date="2020-09" db="EMBL/GenBank/DDBJ databases">
        <authorList>
            <person name="Sun Q."/>
            <person name="Kim S."/>
        </authorList>
    </citation>
    <scope>NUCLEOTIDE SEQUENCE</scope>
    <source>
        <strain evidence="5">KCTC 22169</strain>
    </source>
</reference>
<feature type="domain" description="FimV N-terminal" evidence="4">
    <location>
        <begin position="23"/>
        <end position="130"/>
    </location>
</feature>
<accession>A0A918KSP4</accession>
<feature type="compositionally biased region" description="Acidic residues" evidence="2">
    <location>
        <begin position="776"/>
        <end position="801"/>
    </location>
</feature>
<comment type="caution">
    <text evidence="5">The sequence shown here is derived from an EMBL/GenBank/DDBJ whole genome shotgun (WGS) entry which is preliminary data.</text>
</comment>
<name>A0A918KSP4_9GAMM</name>
<gene>
    <name evidence="5" type="primary">fimV</name>
    <name evidence="5" type="ORF">GCM10007392_47300</name>
</gene>
<evidence type="ECO:0000256" key="3">
    <source>
        <dbReference type="SAM" id="SignalP"/>
    </source>
</evidence>
<evidence type="ECO:0000256" key="2">
    <source>
        <dbReference type="SAM" id="MobiDB-lite"/>
    </source>
</evidence>
<keyword evidence="6" id="KW-1185">Reference proteome</keyword>
<feature type="compositionally biased region" description="Acidic residues" evidence="2">
    <location>
        <begin position="721"/>
        <end position="743"/>
    </location>
</feature>
<feature type="compositionally biased region" description="Polar residues" evidence="2">
    <location>
        <begin position="408"/>
        <end position="421"/>
    </location>
</feature>
<evidence type="ECO:0000313" key="6">
    <source>
        <dbReference type="Proteomes" id="UP000626148"/>
    </source>
</evidence>
<dbReference type="Gene3D" id="1.25.40.10">
    <property type="entry name" value="Tetratricopeptide repeat domain"/>
    <property type="match status" value="1"/>
</dbReference>
<evidence type="ECO:0000256" key="1">
    <source>
        <dbReference type="SAM" id="Coils"/>
    </source>
</evidence>
<sequence length="965" mass="104982">MFKKQALTLVISALAFTSTAQALGLGDIELESNLNEPLDAEIELLELRGLTAGEILPTLASNDAFVRAGVERNFFLSNIKFDVRENEAGELVISLSTNQPVREPFLNFLVEVNWPGGRLLKEFTLLLDPPVFDTGVVGESLVVEPAEQPSGETEITTTTTVSQPETTTETVPAEVTPREENLGPNEYRVKRNDTLWEIAAGLPAGSGYSPQQVMLAIQDLNPNAFLNNNINRLKAGSLLNLPDEAQIATRTVQEAIDEVRQQNAGGSARPRVADDSDATEVQLSATESTSSALPEGEGERDPDGYLEVAADDETEGTSAGGESSTNAEIERLENELAIAGELNDQFEREKEELESRVVQLEEQIAIMQRLLNVQSGDAATLQAELAEREAEAAAEGESGSAQAPADTEASSPAQTGDSSDASEPAQPAMDGQASGEQEPAQTPEPAAQPQEQQQQATQPQAQPQPAQPEPGIMGFVQQYTAPVTNWVTGSLYNMIITAAGAIILLMIPLYLRSRNKSEDIEEEAPALAEGGLSEPQFEQDFDDDLLGDFEEEAELDATEEAESDATSDAVMEAEMYMAYQKYEQAEEKLKSAFAEEPGRTDIGLKLLEVYSETGNAAAFDDLEKRLSLTSDQQAQVDEFRNRMPMSSDSDAEDLSMDLDEDSDLDFGDFDTSTEEDSEDIPSLDDLEQDLKTETGSYDLSDFDTESDTAEPASTETREEEVASSESDDLDFSLDLDDLDIETETDSKASDELDLDLGDLGLEESEPEPEARKTESDESASLDFSLDEEEGEFDSDLDFNLDETEKPAEPELPTLETGDDDLDLDFSSLEESEPEPAESDELPTDDSLTLDEDNLSEEEPTGGEEVSFDFTDESAQAEPERAVESATAQDDDNLRELADALPGSADLEDDEFDFLSGSDEASTKLDLARAYIEMDDKEGARDILEEVATEGNDDQKKQAKELMDQL</sequence>
<feature type="region of interest" description="Disordered" evidence="2">
    <location>
        <begin position="145"/>
        <end position="176"/>
    </location>
</feature>
<feature type="compositionally biased region" description="Acidic residues" evidence="2">
    <location>
        <begin position="816"/>
        <end position="871"/>
    </location>
</feature>
<feature type="chain" id="PRO_5037805183" evidence="3">
    <location>
        <begin position="23"/>
        <end position="965"/>
    </location>
</feature>
<dbReference type="InterPro" id="IPR036779">
    <property type="entry name" value="LysM_dom_sf"/>
</dbReference>
<feature type="region of interest" description="Disordered" evidence="2">
    <location>
        <begin position="385"/>
        <end position="472"/>
    </location>
</feature>
<feature type="compositionally biased region" description="Acidic residues" evidence="2">
    <location>
        <begin position="649"/>
        <end position="687"/>
    </location>
</feature>
<feature type="compositionally biased region" description="Low complexity" evidence="2">
    <location>
        <begin position="152"/>
        <end position="175"/>
    </location>
</feature>
<feature type="compositionally biased region" description="Low complexity" evidence="2">
    <location>
        <begin position="436"/>
        <end position="464"/>
    </location>
</feature>
<evidence type="ECO:0000259" key="4">
    <source>
        <dbReference type="Pfam" id="PF25800"/>
    </source>
</evidence>
<feature type="coiled-coil region" evidence="1">
    <location>
        <begin position="329"/>
        <end position="370"/>
    </location>
</feature>
<feature type="region of interest" description="Disordered" evidence="2">
    <location>
        <begin position="633"/>
        <end position="892"/>
    </location>
</feature>
<feature type="compositionally biased region" description="Polar residues" evidence="2">
    <location>
        <begin position="279"/>
        <end position="292"/>
    </location>
</feature>
<dbReference type="Proteomes" id="UP000626148">
    <property type="component" value="Unassembled WGS sequence"/>
</dbReference>
<proteinExistence type="predicted"/>
<evidence type="ECO:0000313" key="5">
    <source>
        <dbReference type="EMBL" id="GGX74465.1"/>
    </source>
</evidence>
<dbReference type="Pfam" id="PF25800">
    <property type="entry name" value="FimV_N"/>
    <property type="match status" value="1"/>
</dbReference>
<dbReference type="AlphaFoldDB" id="A0A918KSP4"/>
<organism evidence="5 6">
    <name type="scientific">Saccharospirillum salsuginis</name>
    <dbReference type="NCBI Taxonomy" id="418750"/>
    <lineage>
        <taxon>Bacteria</taxon>
        <taxon>Pseudomonadati</taxon>
        <taxon>Pseudomonadota</taxon>
        <taxon>Gammaproteobacteria</taxon>
        <taxon>Oceanospirillales</taxon>
        <taxon>Saccharospirillaceae</taxon>
        <taxon>Saccharospirillum</taxon>
    </lineage>
</organism>
<dbReference type="InterPro" id="IPR020011">
    <property type="entry name" value="FimV_C"/>
</dbReference>
<feature type="compositionally biased region" description="Acidic residues" evidence="2">
    <location>
        <begin position="751"/>
        <end position="767"/>
    </location>
</feature>
<dbReference type="Gene3D" id="3.10.350.10">
    <property type="entry name" value="LysM domain"/>
    <property type="match status" value="1"/>
</dbReference>
<dbReference type="NCBIfam" id="TIGR03504">
    <property type="entry name" value="FimV_Cterm"/>
    <property type="match status" value="1"/>
</dbReference>
<dbReference type="InterPro" id="IPR057840">
    <property type="entry name" value="FimV_N"/>
</dbReference>
<keyword evidence="1" id="KW-0175">Coiled coil</keyword>